<proteinExistence type="predicted"/>
<evidence type="ECO:0000313" key="4">
    <source>
        <dbReference type="Proteomes" id="UP000192911"/>
    </source>
</evidence>
<name>A0A1X7H4Q2_TRICW</name>
<dbReference type="RefSeq" id="WP_085230563.1">
    <property type="nucleotide sequence ID" value="NZ_BSQD01000019.1"/>
</dbReference>
<dbReference type="EMBL" id="FXAH01000021">
    <property type="protein sequence ID" value="SMF79724.1"/>
    <property type="molecule type" value="Genomic_DNA"/>
</dbReference>
<dbReference type="Gene3D" id="3.40.50.150">
    <property type="entry name" value="Vaccinia Virus protein VP39"/>
    <property type="match status" value="1"/>
</dbReference>
<protein>
    <submittedName>
        <fullName evidence="3">Methyltransferase domain-containing protein</fullName>
    </submittedName>
</protein>
<dbReference type="InterPro" id="IPR029063">
    <property type="entry name" value="SAM-dependent_MTases_sf"/>
</dbReference>
<dbReference type="Pfam" id="PF13649">
    <property type="entry name" value="Methyltransf_25"/>
    <property type="match status" value="1"/>
</dbReference>
<dbReference type="Proteomes" id="UP000192911">
    <property type="component" value="Unassembled WGS sequence"/>
</dbReference>
<reference evidence="4" key="1">
    <citation type="submission" date="2017-04" db="EMBL/GenBank/DDBJ databases">
        <authorList>
            <person name="Varghese N."/>
            <person name="Submissions S."/>
        </authorList>
    </citation>
    <scope>NUCLEOTIDE SEQUENCE [LARGE SCALE GENOMIC DNA]</scope>
    <source>
        <strain evidence="4">Ballard 720</strain>
    </source>
</reference>
<dbReference type="OrthoDB" id="9811589at2"/>
<dbReference type="PANTHER" id="PTHR43861">
    <property type="entry name" value="TRANS-ACONITATE 2-METHYLTRANSFERASE-RELATED"/>
    <property type="match status" value="1"/>
</dbReference>
<dbReference type="STRING" id="28094.SAMN06295900_12176"/>
<dbReference type="CDD" id="cd02440">
    <property type="entry name" value="AdoMet_MTases"/>
    <property type="match status" value="1"/>
</dbReference>
<keyword evidence="3" id="KW-0489">Methyltransferase</keyword>
<evidence type="ECO:0000259" key="2">
    <source>
        <dbReference type="Pfam" id="PF13649"/>
    </source>
</evidence>
<dbReference type="SUPFAM" id="SSF53335">
    <property type="entry name" value="S-adenosyl-L-methionine-dependent methyltransferases"/>
    <property type="match status" value="1"/>
</dbReference>
<accession>A0A1X7H4Q2</accession>
<gene>
    <name evidence="3" type="ORF">SAMN06295900_12176</name>
</gene>
<sequence length="267" mass="29600">MNTSATQNASQTNYDAFAAFYDTWHDRWPENAKANCVETLSRLANGTDVLELAIGTGRIALPLSMRGLKVSGVDNSVRMLDKLREKPGAEQLSLVCGNFADIPVQGQFGLIYIVVSFGYLLNQKEQLRCLENVRAKLAPGGAFVIQTVVPGPEIFNGTGTLDDLFDVPSTAGGETDAVMLLCSKTDLVRQVIDQRVIVLGDDAPKIYTHQRRYVWPSELDMMARAAGLELESRWGSWTQEPFTQKSRSQISVYRRHRDAASERKGLE</sequence>
<dbReference type="AlphaFoldDB" id="A0A1X7H4Q2"/>
<evidence type="ECO:0000313" key="3">
    <source>
        <dbReference type="EMBL" id="SMF79724.1"/>
    </source>
</evidence>
<dbReference type="GO" id="GO:0032259">
    <property type="term" value="P:methylation"/>
    <property type="evidence" value="ECO:0007669"/>
    <property type="project" value="UniProtKB-KW"/>
</dbReference>
<feature type="domain" description="Methyltransferase" evidence="2">
    <location>
        <begin position="49"/>
        <end position="141"/>
    </location>
</feature>
<organism evidence="3 4">
    <name type="scientific">Trinickia caryophylli</name>
    <name type="common">Paraburkholderia caryophylli</name>
    <dbReference type="NCBI Taxonomy" id="28094"/>
    <lineage>
        <taxon>Bacteria</taxon>
        <taxon>Pseudomonadati</taxon>
        <taxon>Pseudomonadota</taxon>
        <taxon>Betaproteobacteria</taxon>
        <taxon>Burkholderiales</taxon>
        <taxon>Burkholderiaceae</taxon>
        <taxon>Trinickia</taxon>
    </lineage>
</organism>
<evidence type="ECO:0000256" key="1">
    <source>
        <dbReference type="ARBA" id="ARBA00022679"/>
    </source>
</evidence>
<keyword evidence="1 3" id="KW-0808">Transferase</keyword>
<dbReference type="GeneID" id="95548266"/>
<dbReference type="GO" id="GO:0008168">
    <property type="term" value="F:methyltransferase activity"/>
    <property type="evidence" value="ECO:0007669"/>
    <property type="project" value="UniProtKB-KW"/>
</dbReference>
<dbReference type="InterPro" id="IPR041698">
    <property type="entry name" value="Methyltransf_25"/>
</dbReference>
<keyword evidence="4" id="KW-1185">Reference proteome</keyword>